<dbReference type="KEGG" id="uam:UABAM_00009"/>
<dbReference type="PANTHER" id="PTHR42941">
    <property type="entry name" value="SLL1037 PROTEIN"/>
    <property type="match status" value="1"/>
</dbReference>
<dbReference type="PANTHER" id="PTHR42941:SF1">
    <property type="entry name" value="SLL1037 PROTEIN"/>
    <property type="match status" value="1"/>
</dbReference>
<reference evidence="1 2" key="1">
    <citation type="submission" date="2019-08" db="EMBL/GenBank/DDBJ databases">
        <title>Complete genome sequence of Candidatus Uab amorphum.</title>
        <authorList>
            <person name="Shiratori T."/>
            <person name="Suzuki S."/>
            <person name="Kakizawa Y."/>
            <person name="Ishida K."/>
        </authorList>
    </citation>
    <scope>NUCLEOTIDE SEQUENCE [LARGE SCALE GENOMIC DNA]</scope>
    <source>
        <strain evidence="1 2">SRT547</strain>
    </source>
</reference>
<dbReference type="InterPro" id="IPR011852">
    <property type="entry name" value="TRAP_TAXI"/>
</dbReference>
<organism evidence="1 2">
    <name type="scientific">Uabimicrobium amorphum</name>
    <dbReference type="NCBI Taxonomy" id="2596890"/>
    <lineage>
        <taxon>Bacteria</taxon>
        <taxon>Pseudomonadati</taxon>
        <taxon>Planctomycetota</taxon>
        <taxon>Candidatus Uabimicrobiia</taxon>
        <taxon>Candidatus Uabimicrobiales</taxon>
        <taxon>Candidatus Uabimicrobiaceae</taxon>
        <taxon>Candidatus Uabimicrobium</taxon>
    </lineage>
</organism>
<evidence type="ECO:0008006" key="3">
    <source>
        <dbReference type="Google" id="ProtNLM"/>
    </source>
</evidence>
<evidence type="ECO:0000313" key="2">
    <source>
        <dbReference type="Proteomes" id="UP000326354"/>
    </source>
</evidence>
<dbReference type="SUPFAM" id="SSF53850">
    <property type="entry name" value="Periplasmic binding protein-like II"/>
    <property type="match status" value="1"/>
</dbReference>
<accession>A0A5S9IHI9</accession>
<dbReference type="Proteomes" id="UP000326354">
    <property type="component" value="Chromosome"/>
</dbReference>
<protein>
    <recommendedName>
        <fullName evidence="3">TAXI family TRAP transporter solute-binding subunit</fullName>
    </recommendedName>
</protein>
<gene>
    <name evidence="1" type="ORF">UABAM_00009</name>
</gene>
<dbReference type="PROSITE" id="PS51257">
    <property type="entry name" value="PROKAR_LIPOPROTEIN"/>
    <property type="match status" value="1"/>
</dbReference>
<dbReference type="Pfam" id="PF16868">
    <property type="entry name" value="NMT1_3"/>
    <property type="match status" value="1"/>
</dbReference>
<proteinExistence type="predicted"/>
<name>A0A5S9IHI9_UABAM</name>
<sequence>MKQIFIFSMIALLLIGCSKGPNGQDLQKSVQQKLDNHFQNGLFKIKSFSRRGSYPYEADGSTQLLLYYKAEVEFLKDYKLSDWNNLNVTSLISVLGATPIGVTGVKQEGNKKGDVLLVYGTNNYILKDGKWLEHKKHIKKSTDSSGKTKVFVSELEEDEKLEQRDLPQHEQHISEIKKLAKDFRKKKEPQNLAFLNSELKKLIRQAKFQAGKARGWTTIATGSTGGEYYALGNGLQQLLSTKKHVAKIYNTSGSQENCKLVENSQVQFAFSQNDIAAMAYNSSGLFQNAAANKNLRAVCSLYPEALHIASNKKVSDLTQLVGKKLNIGAPGSGERANALQLISAYQLKLEQFTVSEYGFQEAVAALRKGEIDALITTRAYPAQLLQNIANSTDLHLVSIKEEVRNTLTKQHAFISINIPGNTYIGLNEAVKTVGVTAMIITHKDTANERVQKFLETLFKGVGTLTKASSQANYISPEHAKIGVSIPLHDAAKSYFSSN</sequence>
<dbReference type="Gene3D" id="3.40.190.10">
    <property type="entry name" value="Periplasmic binding protein-like II"/>
    <property type="match status" value="2"/>
</dbReference>
<dbReference type="OrthoDB" id="7976602at2"/>
<dbReference type="RefSeq" id="WP_151965943.1">
    <property type="nucleotide sequence ID" value="NZ_AP019860.1"/>
</dbReference>
<dbReference type="NCBIfam" id="TIGR02122">
    <property type="entry name" value="TRAP_TAXI"/>
    <property type="match status" value="1"/>
</dbReference>
<dbReference type="AlphaFoldDB" id="A0A5S9IHI9"/>
<evidence type="ECO:0000313" key="1">
    <source>
        <dbReference type="EMBL" id="BBM81670.1"/>
    </source>
</evidence>
<dbReference type="EMBL" id="AP019860">
    <property type="protein sequence ID" value="BBM81670.1"/>
    <property type="molecule type" value="Genomic_DNA"/>
</dbReference>
<keyword evidence="2" id="KW-1185">Reference proteome</keyword>